<protein>
    <submittedName>
        <fullName evidence="1">Uncharacterized protein</fullName>
    </submittedName>
</protein>
<evidence type="ECO:0000313" key="2">
    <source>
        <dbReference type="Proteomes" id="UP000751224"/>
    </source>
</evidence>
<dbReference type="Proteomes" id="UP000751224">
    <property type="component" value="Unassembled WGS sequence"/>
</dbReference>
<gene>
    <name evidence="1" type="ORF">KHX14_06480</name>
</gene>
<organism evidence="1 2">
    <name type="scientific">Thomasclavelia spiroformis</name>
    <dbReference type="NCBI Taxonomy" id="29348"/>
    <lineage>
        <taxon>Bacteria</taxon>
        <taxon>Bacillati</taxon>
        <taxon>Bacillota</taxon>
        <taxon>Erysipelotrichia</taxon>
        <taxon>Erysipelotrichales</taxon>
        <taxon>Coprobacillaceae</taxon>
        <taxon>Thomasclavelia</taxon>
    </lineage>
</organism>
<reference evidence="1" key="1">
    <citation type="submission" date="2021-02" db="EMBL/GenBank/DDBJ databases">
        <title>Infant gut strain persistence is associated with maternal origin, phylogeny, and functional potential including surface adhesion and iron acquisition.</title>
        <authorList>
            <person name="Lou Y.C."/>
        </authorList>
    </citation>
    <scope>NUCLEOTIDE SEQUENCE</scope>
    <source>
        <strain evidence="1">L3_108_000G1_dasL3_108_000G1_metabat.metabat.11</strain>
    </source>
</reference>
<accession>A0A943EGI6</accession>
<name>A0A943EGI6_9FIRM</name>
<dbReference type="RefSeq" id="WP_303887283.1">
    <property type="nucleotide sequence ID" value="NZ_CAUWNQ010000092.1"/>
</dbReference>
<proteinExistence type="predicted"/>
<evidence type="ECO:0000313" key="1">
    <source>
        <dbReference type="EMBL" id="MBS5588450.1"/>
    </source>
</evidence>
<sequence>MAKLKIVKNMIDKNTNIPYRKDMLITVVDAKRVKELIDAGVAVEIKETSKN</sequence>
<dbReference type="AlphaFoldDB" id="A0A943EGI6"/>
<comment type="caution">
    <text evidence="1">The sequence shown here is derived from an EMBL/GenBank/DDBJ whole genome shotgun (WGS) entry which is preliminary data.</text>
</comment>
<dbReference type="EMBL" id="JAGZCC010000032">
    <property type="protein sequence ID" value="MBS5588450.1"/>
    <property type="molecule type" value="Genomic_DNA"/>
</dbReference>